<proteinExistence type="predicted"/>
<organism evidence="1 2">
    <name type="scientific">Novosphingobium pentaromativorans US6-1</name>
    <dbReference type="NCBI Taxonomy" id="1088721"/>
    <lineage>
        <taxon>Bacteria</taxon>
        <taxon>Pseudomonadati</taxon>
        <taxon>Pseudomonadota</taxon>
        <taxon>Alphaproteobacteria</taxon>
        <taxon>Sphingomonadales</taxon>
        <taxon>Sphingomonadaceae</taxon>
        <taxon>Novosphingobium</taxon>
    </lineage>
</organism>
<gene>
    <name evidence="1" type="ORF">NSU_3299</name>
</gene>
<dbReference type="Proteomes" id="UP000004030">
    <property type="component" value="Unassembled WGS sequence"/>
</dbReference>
<reference evidence="1 2" key="1">
    <citation type="journal article" date="2012" name="J. Bacteriol.">
        <title>Genome sequence of benzo(a)pyrene-degrading bacterium Novosphingobium pentaromativorans US6-1.</title>
        <authorList>
            <person name="Luo Y.R."/>
            <person name="Kang S.G."/>
            <person name="Kim S.J."/>
            <person name="Kim M.R."/>
            <person name="Li N."/>
            <person name="Lee J.H."/>
            <person name="Kwon K.K."/>
        </authorList>
    </citation>
    <scope>NUCLEOTIDE SEQUENCE [LARGE SCALE GENOMIC DNA]</scope>
    <source>
        <strain evidence="1 2">US6-1</strain>
    </source>
</reference>
<accession>G6EG28</accession>
<sequence length="48" mass="5589">MLETSVLFPRDPVRWPGAGWFQRQMLRLSLCAAPYRSGKEKPGHFDRV</sequence>
<dbReference type="EMBL" id="AGFM01000054">
    <property type="protein sequence ID" value="EHJ59717.1"/>
    <property type="molecule type" value="Genomic_DNA"/>
</dbReference>
<comment type="caution">
    <text evidence="1">The sequence shown here is derived from an EMBL/GenBank/DDBJ whole genome shotgun (WGS) entry which is preliminary data.</text>
</comment>
<dbReference type="AlphaFoldDB" id="G6EG28"/>
<evidence type="ECO:0000313" key="1">
    <source>
        <dbReference type="EMBL" id="EHJ59717.1"/>
    </source>
</evidence>
<keyword evidence="2" id="KW-1185">Reference proteome</keyword>
<name>G6EG28_9SPHN</name>
<protein>
    <submittedName>
        <fullName evidence="1">Uncharacterized protein</fullName>
    </submittedName>
</protein>
<dbReference type="PATRIC" id="fig|1088721.3.peg.3255"/>
<evidence type="ECO:0000313" key="2">
    <source>
        <dbReference type="Proteomes" id="UP000004030"/>
    </source>
</evidence>